<accession>R7UBS9</accession>
<name>R7UBS9_CAPTE</name>
<dbReference type="SUPFAM" id="SSF49785">
    <property type="entry name" value="Galactose-binding domain-like"/>
    <property type="match status" value="1"/>
</dbReference>
<dbReference type="SUPFAM" id="SSF49313">
    <property type="entry name" value="Cadherin-like"/>
    <property type="match status" value="1"/>
</dbReference>
<reference evidence="4 6" key="2">
    <citation type="journal article" date="2013" name="Nature">
        <title>Insights into bilaterian evolution from three spiralian genomes.</title>
        <authorList>
            <person name="Simakov O."/>
            <person name="Marletaz F."/>
            <person name="Cho S.J."/>
            <person name="Edsinger-Gonzales E."/>
            <person name="Havlak P."/>
            <person name="Hellsten U."/>
            <person name="Kuo D.H."/>
            <person name="Larsson T."/>
            <person name="Lv J."/>
            <person name="Arendt D."/>
            <person name="Savage R."/>
            <person name="Osoegawa K."/>
            <person name="de Jong P."/>
            <person name="Grimwood J."/>
            <person name="Chapman J.A."/>
            <person name="Shapiro H."/>
            <person name="Aerts A."/>
            <person name="Otillar R.P."/>
            <person name="Terry A.Y."/>
            <person name="Boore J.L."/>
            <person name="Grigoriev I.V."/>
            <person name="Lindberg D.R."/>
            <person name="Seaver E.C."/>
            <person name="Weisblat D.A."/>
            <person name="Putnam N.H."/>
            <person name="Rokhsar D.S."/>
        </authorList>
    </citation>
    <scope>NUCLEOTIDE SEQUENCE</scope>
    <source>
        <strain evidence="4 6">I ESC-2004</strain>
    </source>
</reference>
<reference evidence="6" key="1">
    <citation type="submission" date="2012-12" db="EMBL/GenBank/DDBJ databases">
        <authorList>
            <person name="Hellsten U."/>
            <person name="Grimwood J."/>
            <person name="Chapman J.A."/>
            <person name="Shapiro H."/>
            <person name="Aerts A."/>
            <person name="Otillar R.P."/>
            <person name="Terry A.Y."/>
            <person name="Boore J.L."/>
            <person name="Simakov O."/>
            <person name="Marletaz F."/>
            <person name="Cho S.-J."/>
            <person name="Edsinger-Gonzales E."/>
            <person name="Havlak P."/>
            <person name="Kuo D.-H."/>
            <person name="Larsson T."/>
            <person name="Lv J."/>
            <person name="Arendt D."/>
            <person name="Savage R."/>
            <person name="Osoegawa K."/>
            <person name="de Jong P."/>
            <person name="Lindberg D.R."/>
            <person name="Seaver E.C."/>
            <person name="Weisblat D.A."/>
            <person name="Putnam N.H."/>
            <person name="Grigoriev I.V."/>
            <person name="Rokhsar D.S."/>
        </authorList>
    </citation>
    <scope>NUCLEOTIDE SEQUENCE</scope>
    <source>
        <strain evidence="6">I ESC-2004</strain>
    </source>
</reference>
<dbReference type="PROSITE" id="PS50268">
    <property type="entry name" value="CADHERIN_2"/>
    <property type="match status" value="1"/>
</dbReference>
<dbReference type="STRING" id="283909.R7UBS9"/>
<dbReference type="Gene3D" id="2.60.40.60">
    <property type="entry name" value="Cadherins"/>
    <property type="match status" value="1"/>
</dbReference>
<dbReference type="InterPro" id="IPR015919">
    <property type="entry name" value="Cadherin-like_sf"/>
</dbReference>
<dbReference type="EMBL" id="KB305766">
    <property type="protein sequence ID" value="ELU00727.1"/>
    <property type="molecule type" value="Genomic_DNA"/>
</dbReference>
<protein>
    <recommendedName>
        <fullName evidence="7">EGF-like domain-containing protein</fullName>
    </recommendedName>
</protein>
<dbReference type="InterPro" id="IPR008979">
    <property type="entry name" value="Galactose-bd-like_sf"/>
</dbReference>
<dbReference type="Gene3D" id="2.60.120.260">
    <property type="entry name" value="Galactose-binding domain-like"/>
    <property type="match status" value="1"/>
</dbReference>
<dbReference type="InterPro" id="IPR002126">
    <property type="entry name" value="Cadherin-like_dom"/>
</dbReference>
<evidence type="ECO:0000313" key="5">
    <source>
        <dbReference type="EnsemblMetazoa" id="CapteP224202"/>
    </source>
</evidence>
<dbReference type="HOGENOM" id="CLU_241871_0_0_1"/>
<reference evidence="5" key="3">
    <citation type="submission" date="2015-06" db="UniProtKB">
        <authorList>
            <consortium name="EnsemblMetazoa"/>
        </authorList>
    </citation>
    <scope>IDENTIFICATION</scope>
</reference>
<evidence type="ECO:0000313" key="6">
    <source>
        <dbReference type="Proteomes" id="UP000014760"/>
    </source>
</evidence>
<organism evidence="4">
    <name type="scientific">Capitella teleta</name>
    <name type="common">Polychaete worm</name>
    <dbReference type="NCBI Taxonomy" id="283909"/>
    <lineage>
        <taxon>Eukaryota</taxon>
        <taxon>Metazoa</taxon>
        <taxon>Spiralia</taxon>
        <taxon>Lophotrochozoa</taxon>
        <taxon>Annelida</taxon>
        <taxon>Polychaeta</taxon>
        <taxon>Sedentaria</taxon>
        <taxon>Scolecida</taxon>
        <taxon>Capitellidae</taxon>
        <taxon>Capitella</taxon>
    </lineage>
</organism>
<sequence length="1853" mass="203286">MEFKYSLLSCREDVFPSKSPQVVLVCSMENKSIIQEWNSDNVCCCRKPNPYSFASYFVPVQIRSRQASVTARVCQPTGCLGTDCPRIECVHGQCNNDGECHCNNCWTGPECKQYVHDHCYTVNNHNPEFDPSLPDLITINPYIEIDDVIVSLSAHDSDGTQCMSIGECSCGHVLYGIESGNELGLFTVDRESGELTTSMPAYRFKAQNFFLTVSTWNSDPLSTTNDVPSDQKVFKSIQVYVDEFDDQYNKNVNKYASNANKPHRRVRRAVPPNDPLTTENIPTGATFYLQKLAQFANVTNMYIGSRIHFQLQVHFPAGRTELLIELFTPDNDTTVMVLCNPEITYVGGNLDIDSNSINPTLQSKDGSKNYDRGILQFGNVTNANTLTGEPYHNMMYLDWEVIMIPNNLVANSTTYWAPASPATFDFTGPSTVEIGSSAKFNVDMFIPHATSDLEFIAEVPVASMGLVSICGLHIVDTGENYECMDRDKEFTLQENSVWGNEQGSLQIGVVTNKASRENGPWADHRISVEFVALVADTESIVGQSLDVKASLKRDGTELWNGVVAFTVGPATLQNYTGTPTLNMSLVTDENQIAVGMPIVFHLEAVLEPNTGGDFEIEVLMPDDATNVPLAKVCYVGVLSTGANIGCVKDPEAELSSRGGGDVADRAVLPPIRVNNYGYKTAEEDPEANSIRFVIVGQVLNHTDNIAGANLNIRAGVKFHEQSLWLDSTPTFNMTYAAGFENDQVYIGASSVVMYDIYTKGGSVISPMDMEFIMPFNTSAVLSVCRLEILYVGKNMPCLNVTAVNNSVIYTSKSNDDIYDKAVVSLGPVCNIGNETDEVSEDDVIKIRFVFRMEEHELNVENAKNWVSVGLMFLPTRMWVGQLAVYSKEEAPLDYTPAQAAEVYTHFERADGATDDNVGAGHSVSFRLIIKAPPTSVADWKITASASNALLSICNIHVVEYGWGIPCLDTEEVNMETVFTEWPTDDQMNQKAELTIHKLTNVDENPTIMNKTFDSHTLVVNVLVKLSSDAGTSLTSFDVELDHGLDNAQNDTMASYNFSLGTHHVNVTPSATIFKGEVKIFTLDIDVKPESNNYLVVKFLTPVNDTGIMEICNANIVSVGRNMPCLKRGRIPAVMEGRISSTFTDIATLDLGYVCHFPLYDYPEDNIIKIELVAKMTMLSPLSPGESFWISFTVHNNISPIYVGALPLTVGSDAAFEETDYNETAAEINFTDLPTEMKPGGIYDIKFSVTVPPNSSLYALTEVTLPVDQSAVMTVLDMTLDGAGKNLGCLNSHAAEVFIAFMNSSKETSQMDRGFLDLGPIFNTGHTYRAGNEAPEDDMFQVSVKVQMADSITNEANSLHSVSIGAKLGSSVLVDSSDTKVVRTNSEYPDLELMAVVNTTVATENGIILIESVLRHSNISSAEAYNTNVCFYYPPYLEYDSLVSINWTSTLTPQATNSPDEHGVCLVFDYIYFTDVIAFSIHLRVVQPEENGGETVPTASGCDTSSQMIWRTNHENASGTFFVTKMDRLPFLCSVPETLECSIVSLATEYPYLSDQCHISGSLSPSYPDYEADAGLVNASSAAAGPSRKGYSRYIEIFFGNVTKITKVLIHNINPTLARVRKFHLMYSVDGINWKSSSVYTAVGSEIDQESVVEDSGRYVRFVVDEPADQSIGIRVGFYGCFTIQQPAETCAFEAPQATKDKLATRHLSRVFLPTQIGNFICDIDQEDDTETSCYFIQPSTYELLPDVRVMKGYLPSIGMLYAVAKESSSFVASDDLGATWTDVSAAEYDEAASGTGFVPATVIPMENNADLTPGNVPTASFSSGSWGAGYDGMYTGGIGSWTKVVDWTSCCST</sequence>
<evidence type="ECO:0000259" key="3">
    <source>
        <dbReference type="PROSITE" id="PS50268"/>
    </source>
</evidence>
<evidence type="ECO:0008006" key="7">
    <source>
        <dbReference type="Google" id="ProtNLM"/>
    </source>
</evidence>
<feature type="domain" description="F5/8 type C" evidence="2">
    <location>
        <begin position="1540"/>
        <end position="1680"/>
    </location>
</feature>
<dbReference type="Proteomes" id="UP000014760">
    <property type="component" value="Unassembled WGS sequence"/>
</dbReference>
<dbReference type="InterPro" id="IPR000421">
    <property type="entry name" value="FA58C"/>
</dbReference>
<dbReference type="PROSITE" id="PS50022">
    <property type="entry name" value="FA58C_3"/>
    <property type="match status" value="1"/>
</dbReference>
<proteinExistence type="predicted"/>
<keyword evidence="6" id="KW-1185">Reference proteome</keyword>
<feature type="domain" description="Cadherin" evidence="3">
    <location>
        <begin position="149"/>
        <end position="264"/>
    </location>
</feature>
<dbReference type="GO" id="GO:0016020">
    <property type="term" value="C:membrane"/>
    <property type="evidence" value="ECO:0007669"/>
    <property type="project" value="InterPro"/>
</dbReference>
<dbReference type="GO" id="GO:0005509">
    <property type="term" value="F:calcium ion binding"/>
    <property type="evidence" value="ECO:0007669"/>
    <property type="project" value="UniProtKB-UniRule"/>
</dbReference>
<evidence type="ECO:0000313" key="4">
    <source>
        <dbReference type="EMBL" id="ELU00727.1"/>
    </source>
</evidence>
<evidence type="ECO:0000256" key="1">
    <source>
        <dbReference type="PROSITE-ProRule" id="PRU00043"/>
    </source>
</evidence>
<dbReference type="EMBL" id="AMQN01001808">
    <property type="status" value="NOT_ANNOTATED_CDS"/>
    <property type="molecule type" value="Genomic_DNA"/>
</dbReference>
<gene>
    <name evidence="4" type="ORF">CAPTEDRAFT_224202</name>
</gene>
<dbReference type="OrthoDB" id="6355129at2759"/>
<dbReference type="EnsemblMetazoa" id="CapteT224202">
    <property type="protein sequence ID" value="CapteP224202"/>
    <property type="gene ID" value="CapteG224202"/>
</dbReference>
<evidence type="ECO:0000259" key="2">
    <source>
        <dbReference type="PROSITE" id="PS50022"/>
    </source>
</evidence>
<dbReference type="GO" id="GO:0007156">
    <property type="term" value="P:homophilic cell adhesion via plasma membrane adhesion molecules"/>
    <property type="evidence" value="ECO:0007669"/>
    <property type="project" value="InterPro"/>
</dbReference>
<dbReference type="OMA" id="KCRISYG"/>
<keyword evidence="1" id="KW-0106">Calcium</keyword>
<dbReference type="CDD" id="cd11304">
    <property type="entry name" value="Cadherin_repeat"/>
    <property type="match status" value="1"/>
</dbReference>